<dbReference type="Proteomes" id="UP000319756">
    <property type="component" value="Chromosome"/>
</dbReference>
<gene>
    <name evidence="2" type="ORF">EPH95_09005</name>
</gene>
<sequence>MMKIKAIISICFLISLLAMPTLVQSAEEQSPSIQKPKPFVEDTFLEDKHGLILSLKAVQEWTHQFLDVEEGEVDTETGAHIVEELQYYFTEEMALNIYNQFHRPHLAEYEEIDDYIEVDSLVHRDVEQLKIDHNDDQMIVHMQTSSVEDGAGNRAHFDETFTFSYDEDREVYVIAGMESEQTL</sequence>
<organism evidence="2 3">
    <name type="scientific">Salicibibacter halophilus</name>
    <dbReference type="NCBI Taxonomy" id="2502791"/>
    <lineage>
        <taxon>Bacteria</taxon>
        <taxon>Bacillati</taxon>
        <taxon>Bacillota</taxon>
        <taxon>Bacilli</taxon>
        <taxon>Bacillales</taxon>
        <taxon>Bacillaceae</taxon>
        <taxon>Salicibibacter</taxon>
    </lineage>
</organism>
<evidence type="ECO:0000313" key="3">
    <source>
        <dbReference type="Proteomes" id="UP000319756"/>
    </source>
</evidence>
<accession>A0A514LHH3</accession>
<name>A0A514LHH3_9BACI</name>
<keyword evidence="3" id="KW-1185">Reference proteome</keyword>
<reference evidence="3" key="1">
    <citation type="submission" date="2019-01" db="EMBL/GenBank/DDBJ databases">
        <title>Genomic analysis of Salicibibacter sp. NKC3-5.</title>
        <authorList>
            <person name="Oh Y.J."/>
        </authorList>
    </citation>
    <scope>NUCLEOTIDE SEQUENCE [LARGE SCALE GENOMIC DNA]</scope>
    <source>
        <strain evidence="3">NKC3-5</strain>
    </source>
</reference>
<proteinExistence type="predicted"/>
<dbReference type="OrthoDB" id="2966888at2"/>
<evidence type="ECO:0000313" key="2">
    <source>
        <dbReference type="EMBL" id="QDI91303.1"/>
    </source>
</evidence>
<feature type="chain" id="PRO_5021774948" evidence="1">
    <location>
        <begin position="26"/>
        <end position="183"/>
    </location>
</feature>
<protein>
    <submittedName>
        <fullName evidence="2">Uncharacterized protein</fullName>
    </submittedName>
</protein>
<evidence type="ECO:0000256" key="1">
    <source>
        <dbReference type="SAM" id="SignalP"/>
    </source>
</evidence>
<keyword evidence="1" id="KW-0732">Signal</keyword>
<dbReference type="KEGG" id="sale:EPH95_09005"/>
<dbReference type="AlphaFoldDB" id="A0A514LHH3"/>
<feature type="signal peptide" evidence="1">
    <location>
        <begin position="1"/>
        <end position="25"/>
    </location>
</feature>
<dbReference type="RefSeq" id="WP_142089263.1">
    <property type="nucleotide sequence ID" value="NZ_CP035485.1"/>
</dbReference>
<dbReference type="EMBL" id="CP035485">
    <property type="protein sequence ID" value="QDI91303.1"/>
    <property type="molecule type" value="Genomic_DNA"/>
</dbReference>